<keyword evidence="1" id="KW-1133">Transmembrane helix</keyword>
<evidence type="ECO:0000313" key="2">
    <source>
        <dbReference type="EMBL" id="GAH32344.1"/>
    </source>
</evidence>
<feature type="transmembrane region" description="Helical" evidence="1">
    <location>
        <begin position="26"/>
        <end position="47"/>
    </location>
</feature>
<evidence type="ECO:0000256" key="1">
    <source>
        <dbReference type="SAM" id="Phobius"/>
    </source>
</evidence>
<dbReference type="EMBL" id="BARU01011676">
    <property type="protein sequence ID" value="GAH32344.1"/>
    <property type="molecule type" value="Genomic_DNA"/>
</dbReference>
<accession>X1FSJ5</accession>
<protein>
    <submittedName>
        <fullName evidence="2">Uncharacterized protein</fullName>
    </submittedName>
</protein>
<comment type="caution">
    <text evidence="2">The sequence shown here is derived from an EMBL/GenBank/DDBJ whole genome shotgun (WGS) entry which is preliminary data.</text>
</comment>
<keyword evidence="1" id="KW-0472">Membrane</keyword>
<feature type="non-terminal residue" evidence="2">
    <location>
        <position position="1"/>
    </location>
</feature>
<organism evidence="2">
    <name type="scientific">marine sediment metagenome</name>
    <dbReference type="NCBI Taxonomy" id="412755"/>
    <lineage>
        <taxon>unclassified sequences</taxon>
        <taxon>metagenomes</taxon>
        <taxon>ecological metagenomes</taxon>
    </lineage>
</organism>
<reference evidence="2" key="1">
    <citation type="journal article" date="2014" name="Front. Microbiol.">
        <title>High frequency of phylogenetically diverse reductive dehalogenase-homologous genes in deep subseafloor sedimentary metagenomes.</title>
        <authorList>
            <person name="Kawai M."/>
            <person name="Futagami T."/>
            <person name="Toyoda A."/>
            <person name="Takaki Y."/>
            <person name="Nishi S."/>
            <person name="Hori S."/>
            <person name="Arai W."/>
            <person name="Tsubouchi T."/>
            <person name="Morono Y."/>
            <person name="Uchiyama I."/>
            <person name="Ito T."/>
            <person name="Fujiyama A."/>
            <person name="Inagaki F."/>
            <person name="Takami H."/>
        </authorList>
    </citation>
    <scope>NUCLEOTIDE SEQUENCE</scope>
    <source>
        <strain evidence="2">Expedition CK06-06</strain>
    </source>
</reference>
<name>X1FSJ5_9ZZZZ</name>
<gene>
    <name evidence="2" type="ORF">S03H2_21840</name>
</gene>
<keyword evidence="1" id="KW-0812">Transmembrane</keyword>
<dbReference type="AlphaFoldDB" id="X1FSJ5"/>
<proteinExistence type="predicted"/>
<sequence>VFSELLADQRIGYKIMIEYTIKKMYIVSRLSFFLGFTFTLYFQYIFILQSLSA</sequence>